<gene>
    <name evidence="1" type="ORF">HSB1_31620</name>
</gene>
<organism evidence="1 2">
    <name type="scientific">Halogranum salarium B-1</name>
    <dbReference type="NCBI Taxonomy" id="1210908"/>
    <lineage>
        <taxon>Archaea</taxon>
        <taxon>Methanobacteriati</taxon>
        <taxon>Methanobacteriota</taxon>
        <taxon>Stenosarchaea group</taxon>
        <taxon>Halobacteria</taxon>
        <taxon>Halobacteriales</taxon>
        <taxon>Haloferacaceae</taxon>
    </lineage>
</organism>
<dbReference type="Proteomes" id="UP000007813">
    <property type="component" value="Unassembled WGS sequence"/>
</dbReference>
<reference evidence="1 2" key="1">
    <citation type="journal article" date="2012" name="J. Bacteriol.">
        <title>Draft Genome Sequence of the Extremely Halophilic Archaeon Halogranum salarium B-1T.</title>
        <authorList>
            <person name="Kim K.K."/>
            <person name="Lee K.C."/>
            <person name="Lee J.S."/>
        </authorList>
    </citation>
    <scope>NUCLEOTIDE SEQUENCE [LARGE SCALE GENOMIC DNA]</scope>
    <source>
        <strain evidence="1 2">B-1</strain>
    </source>
</reference>
<name>J3JEV2_9EURY</name>
<sequence>MFRTTVLQRVLVVDTKRPRRPQSLTAWAMSRQTVYYLYRSALSSKETK</sequence>
<evidence type="ECO:0000313" key="1">
    <source>
        <dbReference type="EMBL" id="EJN58684.1"/>
    </source>
</evidence>
<dbReference type="AlphaFoldDB" id="J3JEV2"/>
<accession>J3JEV2</accession>
<comment type="caution">
    <text evidence="1">The sequence shown here is derived from an EMBL/GenBank/DDBJ whole genome shotgun (WGS) entry which is preliminary data.</text>
</comment>
<dbReference type="EMBL" id="ALJD01000008">
    <property type="protein sequence ID" value="EJN58684.1"/>
    <property type="molecule type" value="Genomic_DNA"/>
</dbReference>
<evidence type="ECO:0000313" key="2">
    <source>
        <dbReference type="Proteomes" id="UP000007813"/>
    </source>
</evidence>
<proteinExistence type="predicted"/>
<protein>
    <submittedName>
        <fullName evidence="1">Uncharacterized protein</fullName>
    </submittedName>
</protein>